<keyword evidence="2" id="KW-1015">Disulfide bond</keyword>
<accession>A0AAU9W017</accession>
<dbReference type="CDD" id="cd00117">
    <property type="entry name" value="TFP"/>
    <property type="match status" value="1"/>
</dbReference>
<evidence type="ECO:0000256" key="1">
    <source>
        <dbReference type="ARBA" id="ARBA00022729"/>
    </source>
</evidence>
<keyword evidence="1 3" id="KW-0732">Signal</keyword>
<protein>
    <recommendedName>
        <fullName evidence="4">Snake toxin/toxin-like domain-containing protein</fullName>
    </recommendedName>
</protein>
<dbReference type="SUPFAM" id="SSF57302">
    <property type="entry name" value="Snake toxin-like"/>
    <property type="match status" value="1"/>
</dbReference>
<dbReference type="Proteomes" id="UP001159428">
    <property type="component" value="Unassembled WGS sequence"/>
</dbReference>
<dbReference type="InterPro" id="IPR045860">
    <property type="entry name" value="Snake_toxin-like_sf"/>
</dbReference>
<dbReference type="Gene3D" id="2.10.60.10">
    <property type="entry name" value="CD59"/>
    <property type="match status" value="1"/>
</dbReference>
<evidence type="ECO:0000256" key="2">
    <source>
        <dbReference type="ARBA" id="ARBA00023157"/>
    </source>
</evidence>
<comment type="caution">
    <text evidence="5">The sequence shown here is derived from an EMBL/GenBank/DDBJ whole genome shotgun (WGS) entry which is preliminary data.</text>
</comment>
<feature type="domain" description="Snake toxin/toxin-like" evidence="4">
    <location>
        <begin position="23"/>
        <end position="108"/>
    </location>
</feature>
<evidence type="ECO:0000313" key="5">
    <source>
        <dbReference type="EMBL" id="CAH3040225.1"/>
    </source>
</evidence>
<dbReference type="PANTHER" id="PTHR10036">
    <property type="entry name" value="CD59 GLYCOPROTEIN"/>
    <property type="match status" value="1"/>
</dbReference>
<sequence>MAFKPLSLFAFFVIILLPLAHSLRCYSCNNMYKNIECAPDSPETCGGSSDRCVTAKFSYKTNSTERGEVETFFRTCTTMAVCNTATAPCKDIEGAICEYKCCEDDLCNNSPRYTSQVFYLLVLSFVCLMFTA</sequence>
<feature type="signal peptide" evidence="3">
    <location>
        <begin position="1"/>
        <end position="22"/>
    </location>
</feature>
<dbReference type="EMBL" id="CALNXJ010000005">
    <property type="protein sequence ID" value="CAH3040225.1"/>
    <property type="molecule type" value="Genomic_DNA"/>
</dbReference>
<proteinExistence type="predicted"/>
<evidence type="ECO:0000256" key="3">
    <source>
        <dbReference type="SAM" id="SignalP"/>
    </source>
</evidence>
<feature type="chain" id="PRO_5043650639" description="Snake toxin/toxin-like domain-containing protein" evidence="3">
    <location>
        <begin position="23"/>
        <end position="132"/>
    </location>
</feature>
<name>A0AAU9W017_9CNID</name>
<organism evidence="5 6">
    <name type="scientific">Pocillopora meandrina</name>
    <dbReference type="NCBI Taxonomy" id="46732"/>
    <lineage>
        <taxon>Eukaryota</taxon>
        <taxon>Metazoa</taxon>
        <taxon>Cnidaria</taxon>
        <taxon>Anthozoa</taxon>
        <taxon>Hexacorallia</taxon>
        <taxon>Scleractinia</taxon>
        <taxon>Astrocoeniina</taxon>
        <taxon>Pocilloporidae</taxon>
        <taxon>Pocillopora</taxon>
    </lineage>
</organism>
<dbReference type="InterPro" id="IPR018363">
    <property type="entry name" value="CD59_antigen_CS"/>
</dbReference>
<dbReference type="AlphaFoldDB" id="A0AAU9W017"/>
<dbReference type="Pfam" id="PF00087">
    <property type="entry name" value="Toxin_TOLIP"/>
    <property type="match status" value="1"/>
</dbReference>
<dbReference type="PROSITE" id="PS00983">
    <property type="entry name" value="LY6_UPAR"/>
    <property type="match status" value="1"/>
</dbReference>
<dbReference type="PANTHER" id="PTHR10036:SF3">
    <property type="entry name" value="PROTEIN SLEEPLESS-RELATED"/>
    <property type="match status" value="1"/>
</dbReference>
<dbReference type="InterPro" id="IPR035076">
    <property type="entry name" value="Toxin/TOLIP"/>
</dbReference>
<gene>
    <name evidence="5" type="ORF">PMEA_00025853</name>
</gene>
<evidence type="ECO:0000259" key="4">
    <source>
        <dbReference type="Pfam" id="PF00087"/>
    </source>
</evidence>
<reference evidence="5 6" key="1">
    <citation type="submission" date="2022-05" db="EMBL/GenBank/DDBJ databases">
        <authorList>
            <consortium name="Genoscope - CEA"/>
            <person name="William W."/>
        </authorList>
    </citation>
    <scope>NUCLEOTIDE SEQUENCE [LARGE SCALE GENOMIC DNA]</scope>
</reference>
<keyword evidence="6" id="KW-1185">Reference proteome</keyword>
<evidence type="ECO:0000313" key="6">
    <source>
        <dbReference type="Proteomes" id="UP001159428"/>
    </source>
</evidence>